<feature type="chain" id="PRO_5024454395" evidence="12">
    <location>
        <begin position="27"/>
        <end position="714"/>
    </location>
</feature>
<comment type="subcellular location">
    <subcellularLocation>
        <location evidence="1 10">Cell outer membrane</location>
        <topology evidence="1 10">Multi-pass membrane protein</topology>
    </subcellularLocation>
</comment>
<dbReference type="AlphaFoldDB" id="A0A5K7ZRK3"/>
<dbReference type="GO" id="GO:0009279">
    <property type="term" value="C:cell outer membrane"/>
    <property type="evidence" value="ECO:0007669"/>
    <property type="project" value="UniProtKB-SubCell"/>
</dbReference>
<dbReference type="Pfam" id="PF00593">
    <property type="entry name" value="TonB_dep_Rec_b-barrel"/>
    <property type="match status" value="1"/>
</dbReference>
<evidence type="ECO:0000259" key="14">
    <source>
        <dbReference type="Pfam" id="PF07715"/>
    </source>
</evidence>
<dbReference type="EMBL" id="AP021876">
    <property type="protein sequence ID" value="BBO81923.1"/>
    <property type="molecule type" value="Genomic_DNA"/>
</dbReference>
<dbReference type="InterPro" id="IPR039426">
    <property type="entry name" value="TonB-dep_rcpt-like"/>
</dbReference>
<dbReference type="PANTHER" id="PTHR30069">
    <property type="entry name" value="TONB-DEPENDENT OUTER MEMBRANE RECEPTOR"/>
    <property type="match status" value="1"/>
</dbReference>
<evidence type="ECO:0000259" key="13">
    <source>
        <dbReference type="Pfam" id="PF00593"/>
    </source>
</evidence>
<dbReference type="PROSITE" id="PS52016">
    <property type="entry name" value="TONB_DEPENDENT_REC_3"/>
    <property type="match status" value="1"/>
</dbReference>
<keyword evidence="7 10" id="KW-0472">Membrane</keyword>
<sequence length="714" mass="80730">MATQKTKLWIATSIVLCMAFPLLASAEQDRQDIIKLEKIVVSATKTEKAIKETPASISVVDGQIIDDSPNMTLDEAFRYTPSIQIIRGEGVATVHNFTNIRGVGDSRNLLYVDGVNMVESMSGNTNLSFLPTTGIDRIEVLRGPSSALYGGRGMSGVINIMTRTPEPGFHGSIKPAWGNYDYQKYQGAASYGSEPLSISVDVSDIQTDNYWARDTIIRRDYDYRTGTYAYDYDSDYEKEGHEDWENWNRDYEEQALRGKVQVQPSDALNLTFVGGIMNNETGNGYTDRYTDADGNDVEKYLEKEKEYLGLTGDLELGGDSTLAFRLTYHKPEYTNTGENMDLSLSLDDPDQLARGGRAPQFYRSETVQGSKDYEAELKWSVPLSPKGFGDHLLTIGSEYLRSDIYWSIEEEGTGRALTTPVDVTKDAWSLYLQDEYFINDKFTLTAGLRGDFYDDFDDQISPKVSFLYKHSPSTQVFISGGYAYNPPAYSQKYGTDWNMTAYSIRTNNPDLDAEKLRSVELGIRKSFADKFQCSLTGYYSKADDLIESIKERREVGGAGSGVYMTYEYHDNIDEATMKGIESEFSLDLTENHRISATLTYMEATNDETGDRLERSPNWLGSIAYTYDQSFDRFRFWTTLRGRGQDDIYIGEYSVDEPREVSGFFVWDLSLGLDIGTHVSLFANGTNLFDSDYREFTYTRYQPGRVFLIGCEFKI</sequence>
<organism evidence="15 16">
    <name type="scientific">Desulfosarcina ovata subsp. sediminis</name>
    <dbReference type="NCBI Taxonomy" id="885957"/>
    <lineage>
        <taxon>Bacteria</taxon>
        <taxon>Pseudomonadati</taxon>
        <taxon>Thermodesulfobacteriota</taxon>
        <taxon>Desulfobacteria</taxon>
        <taxon>Desulfobacterales</taxon>
        <taxon>Desulfosarcinaceae</taxon>
        <taxon>Desulfosarcina</taxon>
    </lineage>
</organism>
<evidence type="ECO:0000313" key="16">
    <source>
        <dbReference type="Proteomes" id="UP000425960"/>
    </source>
</evidence>
<comment type="similarity">
    <text evidence="10 11">Belongs to the TonB-dependent receptor family.</text>
</comment>
<evidence type="ECO:0000313" key="15">
    <source>
        <dbReference type="EMBL" id="BBO81923.1"/>
    </source>
</evidence>
<dbReference type="PANTHER" id="PTHR30069:SF29">
    <property type="entry name" value="HEMOGLOBIN AND HEMOGLOBIN-HAPTOGLOBIN-BINDING PROTEIN 1-RELATED"/>
    <property type="match status" value="1"/>
</dbReference>
<evidence type="ECO:0000256" key="8">
    <source>
        <dbReference type="ARBA" id="ARBA00023170"/>
    </source>
</evidence>
<feature type="domain" description="TonB-dependent receptor-like beta-barrel" evidence="13">
    <location>
        <begin position="270"/>
        <end position="687"/>
    </location>
</feature>
<evidence type="ECO:0000256" key="11">
    <source>
        <dbReference type="RuleBase" id="RU003357"/>
    </source>
</evidence>
<dbReference type="InterPro" id="IPR012910">
    <property type="entry name" value="Plug_dom"/>
</dbReference>
<evidence type="ECO:0000256" key="9">
    <source>
        <dbReference type="ARBA" id="ARBA00023237"/>
    </source>
</evidence>
<keyword evidence="2 10" id="KW-0813">Transport</keyword>
<dbReference type="RefSeq" id="WP_155322495.1">
    <property type="nucleotide sequence ID" value="NZ_AP021876.1"/>
</dbReference>
<accession>A0A5K7ZRK3</accession>
<evidence type="ECO:0000256" key="5">
    <source>
        <dbReference type="ARBA" id="ARBA00022729"/>
    </source>
</evidence>
<keyword evidence="3 10" id="KW-1134">Transmembrane beta strand</keyword>
<dbReference type="InterPro" id="IPR000531">
    <property type="entry name" value="Beta-barrel_TonB"/>
</dbReference>
<dbReference type="SUPFAM" id="SSF56935">
    <property type="entry name" value="Porins"/>
    <property type="match status" value="1"/>
</dbReference>
<protein>
    <submittedName>
        <fullName evidence="15">Ferric enterobactin receptor</fullName>
    </submittedName>
</protein>
<evidence type="ECO:0000256" key="4">
    <source>
        <dbReference type="ARBA" id="ARBA00022692"/>
    </source>
</evidence>
<dbReference type="InterPro" id="IPR037066">
    <property type="entry name" value="Plug_dom_sf"/>
</dbReference>
<evidence type="ECO:0000256" key="3">
    <source>
        <dbReference type="ARBA" id="ARBA00022452"/>
    </source>
</evidence>
<keyword evidence="4 10" id="KW-0812">Transmembrane</keyword>
<dbReference type="GO" id="GO:0015344">
    <property type="term" value="F:siderophore uptake transmembrane transporter activity"/>
    <property type="evidence" value="ECO:0007669"/>
    <property type="project" value="TreeGrafter"/>
</dbReference>
<keyword evidence="8 15" id="KW-0675">Receptor</keyword>
<dbReference type="GO" id="GO:0044718">
    <property type="term" value="P:siderophore transmembrane transport"/>
    <property type="evidence" value="ECO:0007669"/>
    <property type="project" value="TreeGrafter"/>
</dbReference>
<dbReference type="InterPro" id="IPR036942">
    <property type="entry name" value="Beta-barrel_TonB_sf"/>
</dbReference>
<feature type="domain" description="TonB-dependent receptor plug" evidence="14">
    <location>
        <begin position="50"/>
        <end position="157"/>
    </location>
</feature>
<name>A0A5K7ZRK3_9BACT</name>
<dbReference type="Gene3D" id="2.170.130.10">
    <property type="entry name" value="TonB-dependent receptor, plug domain"/>
    <property type="match status" value="1"/>
</dbReference>
<evidence type="ECO:0000256" key="1">
    <source>
        <dbReference type="ARBA" id="ARBA00004571"/>
    </source>
</evidence>
<reference evidence="15 16" key="1">
    <citation type="submission" date="2019-11" db="EMBL/GenBank/DDBJ databases">
        <title>Comparative genomics of hydrocarbon-degrading Desulfosarcina strains.</title>
        <authorList>
            <person name="Watanabe M."/>
            <person name="Kojima H."/>
            <person name="Fukui M."/>
        </authorList>
    </citation>
    <scope>NUCLEOTIDE SEQUENCE [LARGE SCALE GENOMIC DNA]</scope>
    <source>
        <strain evidence="15 16">28bB2T</strain>
    </source>
</reference>
<evidence type="ECO:0000256" key="7">
    <source>
        <dbReference type="ARBA" id="ARBA00023136"/>
    </source>
</evidence>
<gene>
    <name evidence="15" type="primary">pfeA</name>
    <name evidence="15" type="ORF">DSCO28_24890</name>
</gene>
<evidence type="ECO:0000256" key="6">
    <source>
        <dbReference type="ARBA" id="ARBA00023077"/>
    </source>
</evidence>
<evidence type="ECO:0000256" key="12">
    <source>
        <dbReference type="SAM" id="SignalP"/>
    </source>
</evidence>
<dbReference type="Proteomes" id="UP000425960">
    <property type="component" value="Chromosome"/>
</dbReference>
<dbReference type="CDD" id="cd01347">
    <property type="entry name" value="ligand_gated_channel"/>
    <property type="match status" value="1"/>
</dbReference>
<evidence type="ECO:0000256" key="2">
    <source>
        <dbReference type="ARBA" id="ARBA00022448"/>
    </source>
</evidence>
<feature type="signal peptide" evidence="12">
    <location>
        <begin position="1"/>
        <end position="26"/>
    </location>
</feature>
<evidence type="ECO:0000256" key="10">
    <source>
        <dbReference type="PROSITE-ProRule" id="PRU01360"/>
    </source>
</evidence>
<dbReference type="Gene3D" id="2.40.170.20">
    <property type="entry name" value="TonB-dependent receptor, beta-barrel domain"/>
    <property type="match status" value="1"/>
</dbReference>
<keyword evidence="9 10" id="KW-0998">Cell outer membrane</keyword>
<proteinExistence type="inferred from homology"/>
<keyword evidence="6 11" id="KW-0798">TonB box</keyword>
<dbReference type="Pfam" id="PF07715">
    <property type="entry name" value="Plug"/>
    <property type="match status" value="1"/>
</dbReference>
<keyword evidence="5 12" id="KW-0732">Signal</keyword>
<dbReference type="KEGG" id="dov:DSCO28_24890"/>